<keyword evidence="1" id="KW-0472">Membrane</keyword>
<feature type="transmembrane region" description="Helical" evidence="1">
    <location>
        <begin position="261"/>
        <end position="285"/>
    </location>
</feature>
<organism evidence="2 3">
    <name type="scientific">Naegleria fowleri</name>
    <name type="common">Brain eating amoeba</name>
    <dbReference type="NCBI Taxonomy" id="5763"/>
    <lineage>
        <taxon>Eukaryota</taxon>
        <taxon>Discoba</taxon>
        <taxon>Heterolobosea</taxon>
        <taxon>Tetramitia</taxon>
        <taxon>Eutetramitia</taxon>
        <taxon>Vahlkampfiidae</taxon>
        <taxon>Naegleria</taxon>
    </lineage>
</organism>
<dbReference type="EMBL" id="VFQX01000044">
    <property type="protein sequence ID" value="KAF0975557.1"/>
    <property type="molecule type" value="Genomic_DNA"/>
</dbReference>
<evidence type="ECO:0000313" key="2">
    <source>
        <dbReference type="EMBL" id="KAF0975557.1"/>
    </source>
</evidence>
<dbReference type="VEuPathDB" id="AmoebaDB:FDP41_005551"/>
<sequence length="367" mass="43467">MPDLDQHVVNYEQLPQAIGYFMIASVALVWTLGTRGLFKKQISLQRRLFGFIFLSSTTRLLQCGVISQICFKSNDYIPFNYCDYMYRTSQALDLFSSEFNFLIYFVLSCYWAELYFTFKQTLEQEQEKRIPNKHDFRRKRSVISLFFWVAAALLTIVLLALSILIFVLDPKIMYYKKITFQTIRLVVRVITSLTICFLLLIFGIKLFRFFKIHYAVSTLNTMKLAFITCFSSSCYFVLTFYNISSFVIFRVKGEPETLWEYYFVLYYIFSFIEMVANASLLVILIPDNIRDLIVLAFRKMGGVFKKRKTMNDEVDNPHASRKWLNITASLDRDYYSDEEMFYVNEHVEQESVNQDGDYYMPHNVDDY</sequence>
<dbReference type="VEuPathDB" id="AmoebaDB:NfTy_067120"/>
<dbReference type="VEuPathDB" id="AmoebaDB:NF0127060"/>
<comment type="caution">
    <text evidence="2">The sequence shown here is derived from an EMBL/GenBank/DDBJ whole genome shotgun (WGS) entry which is preliminary data.</text>
</comment>
<evidence type="ECO:0000313" key="3">
    <source>
        <dbReference type="Proteomes" id="UP000444721"/>
    </source>
</evidence>
<dbReference type="AlphaFoldDB" id="A0A6A5BET8"/>
<feature type="transmembrane region" description="Helical" evidence="1">
    <location>
        <begin position="50"/>
        <end position="69"/>
    </location>
</feature>
<feature type="transmembrane region" description="Helical" evidence="1">
    <location>
        <begin position="17"/>
        <end position="38"/>
    </location>
</feature>
<keyword evidence="3" id="KW-1185">Reference proteome</keyword>
<feature type="transmembrane region" description="Helical" evidence="1">
    <location>
        <begin position="224"/>
        <end position="249"/>
    </location>
</feature>
<evidence type="ECO:0000256" key="1">
    <source>
        <dbReference type="SAM" id="Phobius"/>
    </source>
</evidence>
<dbReference type="RefSeq" id="XP_044560270.1">
    <property type="nucleotide sequence ID" value="XM_044709088.1"/>
</dbReference>
<reference evidence="2 3" key="1">
    <citation type="journal article" date="2019" name="Sci. Rep.">
        <title>Nanopore sequencing improves the draft genome of the human pathogenic amoeba Naegleria fowleri.</title>
        <authorList>
            <person name="Liechti N."/>
            <person name="Schurch N."/>
            <person name="Bruggmann R."/>
            <person name="Wittwer M."/>
        </authorList>
    </citation>
    <scope>NUCLEOTIDE SEQUENCE [LARGE SCALE GENOMIC DNA]</scope>
    <source>
        <strain evidence="2 3">ATCC 30894</strain>
    </source>
</reference>
<name>A0A6A5BET8_NAEFO</name>
<feature type="transmembrane region" description="Helical" evidence="1">
    <location>
        <begin position="142"/>
        <end position="165"/>
    </location>
</feature>
<keyword evidence="1" id="KW-0812">Transmembrane</keyword>
<gene>
    <name evidence="2" type="ORF">FDP41_005551</name>
</gene>
<keyword evidence="1" id="KW-1133">Transmembrane helix</keyword>
<dbReference type="Proteomes" id="UP000444721">
    <property type="component" value="Unassembled WGS sequence"/>
</dbReference>
<dbReference type="GeneID" id="68112769"/>
<proteinExistence type="predicted"/>
<feature type="transmembrane region" description="Helical" evidence="1">
    <location>
        <begin position="185"/>
        <end position="204"/>
    </location>
</feature>
<accession>A0A6A5BET8</accession>
<protein>
    <submittedName>
        <fullName evidence="2">Uncharacterized protein</fullName>
    </submittedName>
</protein>
<feature type="transmembrane region" description="Helical" evidence="1">
    <location>
        <begin position="101"/>
        <end position="122"/>
    </location>
</feature>